<accession>A0A1U8B9M0</accession>
<feature type="region of interest" description="Disordered" evidence="1">
    <location>
        <begin position="68"/>
        <end position="107"/>
    </location>
</feature>
<feature type="compositionally biased region" description="Basic and acidic residues" evidence="1">
    <location>
        <begin position="68"/>
        <end position="82"/>
    </location>
</feature>
<feature type="compositionally biased region" description="Basic and acidic residues" evidence="1">
    <location>
        <begin position="97"/>
        <end position="107"/>
    </location>
</feature>
<dbReference type="RefSeq" id="XP_010272757.1">
    <property type="nucleotide sequence ID" value="XM_010274455.1"/>
</dbReference>
<dbReference type="InterPro" id="IPR021109">
    <property type="entry name" value="Peptidase_aspartic_dom_sf"/>
</dbReference>
<dbReference type="CDD" id="cd00303">
    <property type="entry name" value="retropepsin_like"/>
    <property type="match status" value="1"/>
</dbReference>
<dbReference type="PANTHER" id="PTHR33240:SF17">
    <property type="entry name" value="EUKARYOTIC PEPTIDE CHAIN RELEASE FACTOR GTP-BINDING SUBUNIT-LIKE"/>
    <property type="match status" value="1"/>
</dbReference>
<dbReference type="eggNOG" id="KOG0017">
    <property type="taxonomic scope" value="Eukaryota"/>
</dbReference>
<dbReference type="AlphaFoldDB" id="A0A1U8B9M0"/>
<organism evidence="2 3">
    <name type="scientific">Nelumbo nucifera</name>
    <name type="common">Sacred lotus</name>
    <dbReference type="NCBI Taxonomy" id="4432"/>
    <lineage>
        <taxon>Eukaryota</taxon>
        <taxon>Viridiplantae</taxon>
        <taxon>Streptophyta</taxon>
        <taxon>Embryophyta</taxon>
        <taxon>Tracheophyta</taxon>
        <taxon>Spermatophyta</taxon>
        <taxon>Magnoliopsida</taxon>
        <taxon>Proteales</taxon>
        <taxon>Nelumbonaceae</taxon>
        <taxon>Nelumbo</taxon>
    </lineage>
</organism>
<dbReference type="OMA" id="LESHKCY"/>
<dbReference type="GeneID" id="104608458"/>
<evidence type="ECO:0000313" key="2">
    <source>
        <dbReference type="Proteomes" id="UP000189703"/>
    </source>
</evidence>
<evidence type="ECO:0000313" key="3">
    <source>
        <dbReference type="RefSeq" id="XP_010272757.1"/>
    </source>
</evidence>
<dbReference type="InParanoid" id="A0A1U8B9M0"/>
<protein>
    <submittedName>
        <fullName evidence="3">Uncharacterized protein LOC104608458</fullName>
    </submittedName>
</protein>
<proteinExistence type="predicted"/>
<dbReference type="OrthoDB" id="1739701at2759"/>
<sequence>MAIKDSNLNVRWPPRTRGDPATRNLNVYCHFHRDIGHSIENCRNLKEEIEDLIRRGYLKKYIKHESSESIDRQANQRREAPELSKNNDLPQRQPQPPEDRPICGDDARGIQYSHDDALIVKLEINDFEVKQILGDSRSSADVLFLEAFDKLQLEQSDMERTDTPLVGFSGEVVRPLGRITVPVATGMWPNLVRFERTFLVVATLSSYNAILGRPILYALRAVMFIYYLSKKFPTSYEVGIVRGDQLESHKCYVAALKVKEKLAEDVELESPPEHTKE</sequence>
<dbReference type="KEGG" id="nnu:104608458"/>
<name>A0A1U8B9M0_NELNU</name>
<dbReference type="PANTHER" id="PTHR33240">
    <property type="entry name" value="OS08G0508500 PROTEIN"/>
    <property type="match status" value="1"/>
</dbReference>
<evidence type="ECO:0000256" key="1">
    <source>
        <dbReference type="SAM" id="MobiDB-lite"/>
    </source>
</evidence>
<keyword evidence="2" id="KW-1185">Reference proteome</keyword>
<dbReference type="Proteomes" id="UP000189703">
    <property type="component" value="Unplaced"/>
</dbReference>
<dbReference type="Gene3D" id="2.40.70.10">
    <property type="entry name" value="Acid Proteases"/>
    <property type="match status" value="1"/>
</dbReference>
<gene>
    <name evidence="3" type="primary">LOC104608458</name>
</gene>
<reference evidence="3" key="1">
    <citation type="submission" date="2025-08" db="UniProtKB">
        <authorList>
            <consortium name="RefSeq"/>
        </authorList>
    </citation>
    <scope>IDENTIFICATION</scope>
</reference>